<dbReference type="InterPro" id="IPR023352">
    <property type="entry name" value="MAPEG-like_dom_sf"/>
</dbReference>
<keyword evidence="2 5" id="KW-0812">Transmembrane</keyword>
<dbReference type="Gene3D" id="1.20.120.550">
    <property type="entry name" value="Membrane associated eicosanoid/glutathione metabolism-like domain"/>
    <property type="match status" value="1"/>
</dbReference>
<evidence type="ECO:0000256" key="2">
    <source>
        <dbReference type="ARBA" id="ARBA00022692"/>
    </source>
</evidence>
<dbReference type="AlphaFoldDB" id="W3WIP3"/>
<dbReference type="PANTHER" id="PTHR35371">
    <property type="entry name" value="INNER MEMBRANE PROTEIN"/>
    <property type="match status" value="1"/>
</dbReference>
<dbReference type="EMBL" id="KI912121">
    <property type="protein sequence ID" value="ETS73785.1"/>
    <property type="molecule type" value="Genomic_DNA"/>
</dbReference>
<dbReference type="InterPro" id="IPR001129">
    <property type="entry name" value="Membr-assoc_MAPEG"/>
</dbReference>
<dbReference type="GO" id="GO:0016020">
    <property type="term" value="C:membrane"/>
    <property type="evidence" value="ECO:0007669"/>
    <property type="project" value="UniProtKB-SubCell"/>
</dbReference>
<dbReference type="OrthoDB" id="2122304at2759"/>
<dbReference type="RefSeq" id="XP_007841503.1">
    <property type="nucleotide sequence ID" value="XM_007843312.1"/>
</dbReference>
<sequence length="154" mass="17087">MASFFSENNVSYYTIPAALGVALYPRFYSGIVGPGKKYFDRTNPRNFVGRLDKVEGLDKQLRLRLQRAESCSANAFETLPLFAAAVTAANAAGVSPVALNYLSLGYVASRVVYTWVYIYLLDNPKLFAWRTNVWTVGTVILMTLFIKAGLKSQP</sequence>
<feature type="transmembrane region" description="Helical" evidence="5">
    <location>
        <begin position="98"/>
        <end position="120"/>
    </location>
</feature>
<dbReference type="InParanoid" id="W3WIP3"/>
<keyword evidence="7" id="KW-1185">Reference proteome</keyword>
<feature type="transmembrane region" description="Helical" evidence="5">
    <location>
        <begin position="132"/>
        <end position="150"/>
    </location>
</feature>
<gene>
    <name evidence="6" type="ORF">PFICI_14731</name>
</gene>
<keyword evidence="4 5" id="KW-0472">Membrane</keyword>
<evidence type="ECO:0000256" key="3">
    <source>
        <dbReference type="ARBA" id="ARBA00022989"/>
    </source>
</evidence>
<evidence type="ECO:0000313" key="7">
    <source>
        <dbReference type="Proteomes" id="UP000030651"/>
    </source>
</evidence>
<reference evidence="7" key="1">
    <citation type="journal article" date="2015" name="BMC Genomics">
        <title>Genomic and transcriptomic analysis of the endophytic fungus Pestalotiopsis fici reveals its lifestyle and high potential for synthesis of natural products.</title>
        <authorList>
            <person name="Wang X."/>
            <person name="Zhang X."/>
            <person name="Liu L."/>
            <person name="Xiang M."/>
            <person name="Wang W."/>
            <person name="Sun X."/>
            <person name="Che Y."/>
            <person name="Guo L."/>
            <person name="Liu G."/>
            <person name="Guo L."/>
            <person name="Wang C."/>
            <person name="Yin W.B."/>
            <person name="Stadler M."/>
            <person name="Zhang X."/>
            <person name="Liu X."/>
        </authorList>
    </citation>
    <scope>NUCLEOTIDE SEQUENCE [LARGE SCALE GENOMIC DNA]</scope>
    <source>
        <strain evidence="7">W106-1 / CGMCC3.15140</strain>
    </source>
</reference>
<organism evidence="6 7">
    <name type="scientific">Pestalotiopsis fici (strain W106-1 / CGMCC3.15140)</name>
    <dbReference type="NCBI Taxonomy" id="1229662"/>
    <lineage>
        <taxon>Eukaryota</taxon>
        <taxon>Fungi</taxon>
        <taxon>Dikarya</taxon>
        <taxon>Ascomycota</taxon>
        <taxon>Pezizomycotina</taxon>
        <taxon>Sordariomycetes</taxon>
        <taxon>Xylariomycetidae</taxon>
        <taxon>Amphisphaeriales</taxon>
        <taxon>Sporocadaceae</taxon>
        <taxon>Pestalotiopsis</taxon>
    </lineage>
</organism>
<dbReference type="KEGG" id="pfy:PFICI_14731"/>
<dbReference type="GeneID" id="19279744"/>
<dbReference type="HOGENOM" id="CLU_110778_0_2_1"/>
<accession>W3WIP3</accession>
<comment type="subcellular location">
    <subcellularLocation>
        <location evidence="1">Membrane</location>
    </subcellularLocation>
</comment>
<evidence type="ECO:0000256" key="5">
    <source>
        <dbReference type="SAM" id="Phobius"/>
    </source>
</evidence>
<name>W3WIP3_PESFW</name>
<dbReference type="Pfam" id="PF01124">
    <property type="entry name" value="MAPEG"/>
    <property type="match status" value="1"/>
</dbReference>
<dbReference type="PANTHER" id="PTHR35371:SF1">
    <property type="entry name" value="BLR7753 PROTEIN"/>
    <property type="match status" value="1"/>
</dbReference>
<dbReference type="SUPFAM" id="SSF161084">
    <property type="entry name" value="MAPEG domain-like"/>
    <property type="match status" value="1"/>
</dbReference>
<keyword evidence="3 5" id="KW-1133">Transmembrane helix</keyword>
<dbReference type="Proteomes" id="UP000030651">
    <property type="component" value="Unassembled WGS sequence"/>
</dbReference>
<evidence type="ECO:0000256" key="1">
    <source>
        <dbReference type="ARBA" id="ARBA00004370"/>
    </source>
</evidence>
<dbReference type="eggNOG" id="ENOG502S7P4">
    <property type="taxonomic scope" value="Eukaryota"/>
</dbReference>
<protein>
    <submittedName>
        <fullName evidence="6">Uncharacterized protein</fullName>
    </submittedName>
</protein>
<dbReference type="OMA" id="WHQATEI"/>
<evidence type="ECO:0000313" key="6">
    <source>
        <dbReference type="EMBL" id="ETS73785.1"/>
    </source>
</evidence>
<evidence type="ECO:0000256" key="4">
    <source>
        <dbReference type="ARBA" id="ARBA00023136"/>
    </source>
</evidence>
<proteinExistence type="predicted"/>